<dbReference type="Gene3D" id="1.10.600.10">
    <property type="entry name" value="Farnesyl Diphosphate Synthase"/>
    <property type="match status" value="1"/>
</dbReference>
<evidence type="ECO:0000313" key="2">
    <source>
        <dbReference type="Proteomes" id="UP001202550"/>
    </source>
</evidence>
<gene>
    <name evidence="1" type="ORF">M3N55_11315</name>
</gene>
<dbReference type="InterPro" id="IPR002060">
    <property type="entry name" value="Squ/phyt_synthse"/>
</dbReference>
<proteinExistence type="predicted"/>
<evidence type="ECO:0000313" key="1">
    <source>
        <dbReference type="EMBL" id="MCL1629323.1"/>
    </source>
</evidence>
<sequence length="255" mass="27785">MTDALEDKVAASDPDRFAASLTASPQERRKLWVLYAFNLEIARAPYLTQEPMIAQMRLQFWTDVLDDISTGKPPRAHEVADPLAALWRDHALPVELGHQMIAARHWHIDRAPFADINAWLAHIDQSAGNLMWLAARVLGAQDSAEAATRAMGRASGIAQWLQAVPALQAANRAPIPTGTDTTQMARAGQEALAQARSARRTVPKTAAPALLAGFQAGPILQQAVQDPARVAKGALGTSEFRRRGTLLLRGLSQRW</sequence>
<keyword evidence="2" id="KW-1185">Reference proteome</keyword>
<comment type="caution">
    <text evidence="1">The sequence shown here is derived from an EMBL/GenBank/DDBJ whole genome shotgun (WGS) entry which is preliminary data.</text>
</comment>
<dbReference type="InterPro" id="IPR008949">
    <property type="entry name" value="Isoprenoid_synthase_dom_sf"/>
</dbReference>
<dbReference type="EMBL" id="JALZWP010000010">
    <property type="protein sequence ID" value="MCL1629323.1"/>
    <property type="molecule type" value="Genomic_DNA"/>
</dbReference>
<dbReference type="SUPFAM" id="SSF48576">
    <property type="entry name" value="Terpenoid synthases"/>
    <property type="match status" value="1"/>
</dbReference>
<accession>A0ABT0M3U9</accession>
<reference evidence="1 2" key="1">
    <citation type="submission" date="2022-05" db="EMBL/GenBank/DDBJ databases">
        <title>Seasonal and diel survey of microbial diversity of the Tyrrhenian coast.</title>
        <authorList>
            <person name="Gattoni G."/>
            <person name="Corral P."/>
        </authorList>
    </citation>
    <scope>NUCLEOTIDE SEQUENCE [LARGE SCALE GENOMIC DNA]</scope>
    <source>
        <strain evidence="1 2">V10</strain>
    </source>
</reference>
<name>A0ABT0M3U9_9RHOB</name>
<organism evidence="1 2">
    <name type="scientific">Roseinatronobacter domitianus</name>
    <dbReference type="NCBI Taxonomy" id="2940293"/>
    <lineage>
        <taxon>Bacteria</taxon>
        <taxon>Pseudomonadati</taxon>
        <taxon>Pseudomonadota</taxon>
        <taxon>Alphaproteobacteria</taxon>
        <taxon>Rhodobacterales</taxon>
        <taxon>Paracoccaceae</taxon>
        <taxon>Roseinatronobacter</taxon>
    </lineage>
</organism>
<dbReference type="RefSeq" id="WP_249058983.1">
    <property type="nucleotide sequence ID" value="NZ_JALZWP010000010.1"/>
</dbReference>
<protein>
    <submittedName>
        <fullName evidence="1">Squalene/phytoene synthase family protein</fullName>
    </submittedName>
</protein>
<dbReference type="Pfam" id="PF00494">
    <property type="entry name" value="SQS_PSY"/>
    <property type="match status" value="1"/>
</dbReference>
<dbReference type="Proteomes" id="UP001202550">
    <property type="component" value="Unassembled WGS sequence"/>
</dbReference>